<evidence type="ECO:0000313" key="4">
    <source>
        <dbReference type="EMBL" id="CAB4603243.1"/>
    </source>
</evidence>
<dbReference type="EMBL" id="CAEZVC010000042">
    <property type="protein sequence ID" value="CAB4621821.1"/>
    <property type="molecule type" value="Genomic_DNA"/>
</dbReference>
<dbReference type="EMBL" id="CAFBNJ010000075">
    <property type="protein sequence ID" value="CAB4958943.1"/>
    <property type="molecule type" value="Genomic_DNA"/>
</dbReference>
<name>A0A6J6I5U6_9ZZZZ</name>
<dbReference type="InterPro" id="IPR045598">
    <property type="entry name" value="DUF6457"/>
</dbReference>
<proteinExistence type="predicted"/>
<feature type="domain" description="DUF6457" evidence="1">
    <location>
        <begin position="3"/>
        <end position="56"/>
    </location>
</feature>
<organism evidence="5">
    <name type="scientific">freshwater metagenome</name>
    <dbReference type="NCBI Taxonomy" id="449393"/>
    <lineage>
        <taxon>unclassified sequences</taxon>
        <taxon>metagenomes</taxon>
        <taxon>ecological metagenomes</taxon>
    </lineage>
</organism>
<dbReference type="Pfam" id="PF20058">
    <property type="entry name" value="DUF6457"/>
    <property type="match status" value="1"/>
</dbReference>
<dbReference type="EMBL" id="CAEUNJ010000105">
    <property type="protein sequence ID" value="CAB4372760.1"/>
    <property type="molecule type" value="Genomic_DNA"/>
</dbReference>
<dbReference type="EMBL" id="CAEZTY010000156">
    <property type="protein sequence ID" value="CAB4603243.1"/>
    <property type="molecule type" value="Genomic_DNA"/>
</dbReference>
<reference evidence="5" key="1">
    <citation type="submission" date="2020-05" db="EMBL/GenBank/DDBJ databases">
        <authorList>
            <person name="Chiriac C."/>
            <person name="Salcher M."/>
            <person name="Ghai R."/>
            <person name="Kavagutti S V."/>
        </authorList>
    </citation>
    <scope>NUCLEOTIDE SEQUENCE</scope>
</reference>
<evidence type="ECO:0000259" key="1">
    <source>
        <dbReference type="Pfam" id="PF20058"/>
    </source>
</evidence>
<evidence type="ECO:0000313" key="2">
    <source>
        <dbReference type="EMBL" id="CAB4346076.1"/>
    </source>
</evidence>
<dbReference type="EMBL" id="CAEZXY010000098">
    <property type="protein sequence ID" value="CAB4719947.1"/>
    <property type="molecule type" value="Genomic_DNA"/>
</dbReference>
<evidence type="ECO:0000313" key="9">
    <source>
        <dbReference type="EMBL" id="CAB5078351.1"/>
    </source>
</evidence>
<evidence type="ECO:0000313" key="8">
    <source>
        <dbReference type="EMBL" id="CAB4958943.1"/>
    </source>
</evidence>
<evidence type="ECO:0000313" key="7">
    <source>
        <dbReference type="EMBL" id="CAB4794251.1"/>
    </source>
</evidence>
<evidence type="ECO:0000313" key="5">
    <source>
        <dbReference type="EMBL" id="CAB4621821.1"/>
    </source>
</evidence>
<sequence>MDAQEWISTFAARLGLEPIAQADIDALLDLASVAAHTSERLAAPLTCYLVGRAGITPTEAKAIADDIAAS</sequence>
<dbReference type="EMBL" id="CAFBRD010000100">
    <property type="protein sequence ID" value="CAB5078351.1"/>
    <property type="molecule type" value="Genomic_DNA"/>
</dbReference>
<gene>
    <name evidence="4" type="ORF">UFOPK1762_02069</name>
    <name evidence="5" type="ORF">UFOPK1906_00837</name>
    <name evidence="6" type="ORF">UFOPK2624_01633</name>
    <name evidence="7" type="ORF">UFOPK2969_01064</name>
    <name evidence="2" type="ORF">UFOPK3331_01718</name>
    <name evidence="8" type="ORF">UFOPK3785_01345</name>
    <name evidence="3" type="ORF">UFOPK4201_01807</name>
    <name evidence="9" type="ORF">UFOPK4371_01498</name>
</gene>
<protein>
    <submittedName>
        <fullName evidence="5">Unannotated protein</fullName>
    </submittedName>
</protein>
<dbReference type="AlphaFoldDB" id="A0A6J6I5U6"/>
<accession>A0A6J6I5U6</accession>
<evidence type="ECO:0000313" key="3">
    <source>
        <dbReference type="EMBL" id="CAB4372760.1"/>
    </source>
</evidence>
<dbReference type="EMBL" id="CAFAAD010000074">
    <property type="protein sequence ID" value="CAB4794251.1"/>
    <property type="molecule type" value="Genomic_DNA"/>
</dbReference>
<evidence type="ECO:0000313" key="6">
    <source>
        <dbReference type="EMBL" id="CAB4719947.1"/>
    </source>
</evidence>
<dbReference type="EMBL" id="CAESAL010000089">
    <property type="protein sequence ID" value="CAB4346076.1"/>
    <property type="molecule type" value="Genomic_DNA"/>
</dbReference>